<dbReference type="GO" id="GO:0003677">
    <property type="term" value="F:DNA binding"/>
    <property type="evidence" value="ECO:0007669"/>
    <property type="project" value="UniProtKB-KW"/>
</dbReference>
<evidence type="ECO:0000256" key="2">
    <source>
        <dbReference type="ARBA" id="ARBA00023125"/>
    </source>
</evidence>
<dbReference type="InterPro" id="IPR029063">
    <property type="entry name" value="SAM-dependent_MTases_sf"/>
</dbReference>
<dbReference type="RefSeq" id="WP_072287894.1">
    <property type="nucleotide sequence ID" value="NZ_CP015455.1"/>
</dbReference>
<keyword evidence="6" id="KW-1185">Reference proteome</keyword>
<dbReference type="SMART" id="SM00418">
    <property type="entry name" value="HTH_ARSR"/>
    <property type="match status" value="1"/>
</dbReference>
<dbReference type="Gene3D" id="1.10.10.10">
    <property type="entry name" value="Winged helix-like DNA-binding domain superfamily/Winged helix DNA-binding domain"/>
    <property type="match status" value="1"/>
</dbReference>
<dbReference type="NCBIfam" id="NF033788">
    <property type="entry name" value="HTH_metalloreg"/>
    <property type="match status" value="1"/>
</dbReference>
<feature type="domain" description="HTH arsR-type" evidence="4">
    <location>
        <begin position="1"/>
        <end position="91"/>
    </location>
</feature>
<dbReference type="PANTHER" id="PTHR33154">
    <property type="entry name" value="TRANSCRIPTIONAL REGULATOR, ARSR FAMILY"/>
    <property type="match status" value="1"/>
</dbReference>
<dbReference type="CDD" id="cd02440">
    <property type="entry name" value="AdoMet_MTases"/>
    <property type="match status" value="1"/>
</dbReference>
<dbReference type="Proteomes" id="UP000182264">
    <property type="component" value="Chromosome"/>
</dbReference>
<dbReference type="KEGG" id="pace:A6070_08375"/>
<dbReference type="Pfam" id="PF08241">
    <property type="entry name" value="Methyltransf_11"/>
    <property type="match status" value="1"/>
</dbReference>
<protein>
    <submittedName>
        <fullName evidence="5">ArsR family transcriptional regulator</fullName>
    </submittedName>
</protein>
<evidence type="ECO:0000313" key="6">
    <source>
        <dbReference type="Proteomes" id="UP000182264"/>
    </source>
</evidence>
<name>A0A1L3GJJ7_SYNAC</name>
<dbReference type="CDD" id="cd00090">
    <property type="entry name" value="HTH_ARSR"/>
    <property type="match status" value="1"/>
</dbReference>
<accession>A0A1L3GJJ7</accession>
<dbReference type="GO" id="GO:0003700">
    <property type="term" value="F:DNA-binding transcription factor activity"/>
    <property type="evidence" value="ECO:0007669"/>
    <property type="project" value="InterPro"/>
</dbReference>
<sequence>MFSTFKALADPTRLRLLAVLVHGEFTVQELTGILGTGQSRVSHHLKILTDVGLLSVKRQGTWGYYRLDGDNPFFHAIRSVVEARLRKETAPGDKERMLATLEKRRHRSRDFFDRHARQWDNLVRNLLPMADYEKELLACIPRVSVVLEVGVGTGNLLAGLRGRAAKVIGVDHSSRMLELARQRVADAGLDGVELRLGEMRHLPVADGAAQWIVLNMVLHHAPHPQQVFYELARVLPAGGGISIADLCRHDQDWVREQMADQWLGFERQELETWLAAAGFEPVFFNRVSGNVNEQDTLLLSAVKIRQGMETHT</sequence>
<dbReference type="SUPFAM" id="SSF53335">
    <property type="entry name" value="S-adenosyl-L-methionine-dependent methyltransferases"/>
    <property type="match status" value="1"/>
</dbReference>
<dbReference type="InterPro" id="IPR011991">
    <property type="entry name" value="ArsR-like_HTH"/>
</dbReference>
<dbReference type="PRINTS" id="PR00778">
    <property type="entry name" value="HTHARSR"/>
</dbReference>
<keyword evidence="2" id="KW-0238">DNA-binding</keyword>
<dbReference type="STRING" id="29542.A6070_08375"/>
<keyword evidence="1" id="KW-0805">Transcription regulation</keyword>
<dbReference type="InterPro" id="IPR001845">
    <property type="entry name" value="HTH_ArsR_DNA-bd_dom"/>
</dbReference>
<dbReference type="InterPro" id="IPR036390">
    <property type="entry name" value="WH_DNA-bd_sf"/>
</dbReference>
<dbReference type="OrthoDB" id="9789575at2"/>
<gene>
    <name evidence="5" type="ORF">A7E75_14340</name>
</gene>
<evidence type="ECO:0000256" key="3">
    <source>
        <dbReference type="ARBA" id="ARBA00023163"/>
    </source>
</evidence>
<evidence type="ECO:0000313" key="5">
    <source>
        <dbReference type="EMBL" id="APG26055.1"/>
    </source>
</evidence>
<dbReference type="PANTHER" id="PTHR33154:SF33">
    <property type="entry name" value="TRANSCRIPTIONAL REPRESSOR SDPR"/>
    <property type="match status" value="1"/>
</dbReference>
<evidence type="ECO:0000259" key="4">
    <source>
        <dbReference type="PROSITE" id="PS50987"/>
    </source>
</evidence>
<keyword evidence="3" id="KW-0804">Transcription</keyword>
<dbReference type="InterPro" id="IPR013216">
    <property type="entry name" value="Methyltransf_11"/>
</dbReference>
<dbReference type="SUPFAM" id="SSF46785">
    <property type="entry name" value="Winged helix' DNA-binding domain"/>
    <property type="match status" value="1"/>
</dbReference>
<reference evidence="5 6" key="1">
    <citation type="journal article" date="2017" name="Genome Announc.">
        <title>Complete Genome Sequences of Two Acetylene-Fermenting Pelobacter acetylenicus Strains.</title>
        <authorList>
            <person name="Sutton J.M."/>
            <person name="Baesman S.M."/>
            <person name="Fierst J.L."/>
            <person name="Poret-Peterson A.T."/>
            <person name="Oremland R.S."/>
            <person name="Dunlap D.S."/>
            <person name="Akob D.M."/>
        </authorList>
    </citation>
    <scope>NUCLEOTIDE SEQUENCE [LARGE SCALE GENOMIC DNA]</scope>
    <source>
        <strain evidence="5 6">DSM 3247</strain>
    </source>
</reference>
<evidence type="ECO:0000256" key="1">
    <source>
        <dbReference type="ARBA" id="ARBA00023015"/>
    </source>
</evidence>
<dbReference type="AlphaFoldDB" id="A0A1L3GJJ7"/>
<dbReference type="InterPro" id="IPR051081">
    <property type="entry name" value="HTH_MetalResp_TranReg"/>
</dbReference>
<dbReference type="EMBL" id="CP015518">
    <property type="protein sequence ID" value="APG26055.1"/>
    <property type="molecule type" value="Genomic_DNA"/>
</dbReference>
<dbReference type="Gene3D" id="3.40.50.150">
    <property type="entry name" value="Vaccinia Virus protein VP39"/>
    <property type="match status" value="1"/>
</dbReference>
<dbReference type="Pfam" id="PF01022">
    <property type="entry name" value="HTH_5"/>
    <property type="match status" value="1"/>
</dbReference>
<dbReference type="GO" id="GO:0008757">
    <property type="term" value="F:S-adenosylmethionine-dependent methyltransferase activity"/>
    <property type="evidence" value="ECO:0007669"/>
    <property type="project" value="InterPro"/>
</dbReference>
<proteinExistence type="predicted"/>
<dbReference type="PROSITE" id="PS50987">
    <property type="entry name" value="HTH_ARSR_2"/>
    <property type="match status" value="1"/>
</dbReference>
<dbReference type="InterPro" id="IPR036388">
    <property type="entry name" value="WH-like_DNA-bd_sf"/>
</dbReference>
<organism evidence="5 6">
    <name type="scientific">Syntrophotalea acetylenica</name>
    <name type="common">Pelobacter acetylenicus</name>
    <dbReference type="NCBI Taxonomy" id="29542"/>
    <lineage>
        <taxon>Bacteria</taxon>
        <taxon>Pseudomonadati</taxon>
        <taxon>Thermodesulfobacteriota</taxon>
        <taxon>Desulfuromonadia</taxon>
        <taxon>Desulfuromonadales</taxon>
        <taxon>Syntrophotaleaceae</taxon>
        <taxon>Syntrophotalea</taxon>
    </lineage>
</organism>